<sequence length="158" mass="16657">MENTALILSIILFAVGVLGTVLPVLPGAILIYVGMFSYGFMTDFSTLDVTFFLIQALVLLLIFAVDFIASVVGTQSFGGSKQAIWGAATGTILGIIFFGPLGIVTGPFLGAVAAELLRGESLNLAIRVGFGTIVGFLGGTFLKICAEIIMITYFFMNI</sequence>
<proteinExistence type="predicted"/>
<keyword evidence="3" id="KW-1185">Reference proteome</keyword>
<feature type="transmembrane region" description="Helical" evidence="1">
    <location>
        <begin position="7"/>
        <end position="32"/>
    </location>
</feature>
<dbReference type="HOGENOM" id="CLU_109297_0_1_9"/>
<reference evidence="2 3" key="1">
    <citation type="journal article" date="2014" name="Genome Announc.">
        <title>Complete Genome Sequence of Amino Acid-Utilizing Eubacterium acidaminophilum al-2 (DSM 3953).</title>
        <authorList>
            <person name="Poehlein A."/>
            <person name="Andreesen J.R."/>
            <person name="Daniel R."/>
        </authorList>
    </citation>
    <scope>NUCLEOTIDE SEQUENCE [LARGE SCALE GENOMIC DNA]</scope>
    <source>
        <strain evidence="2 3">DSM 3953</strain>
    </source>
</reference>
<dbReference type="InterPro" id="IPR007403">
    <property type="entry name" value="DUF456"/>
</dbReference>
<dbReference type="AlphaFoldDB" id="W8TIQ4"/>
<feature type="transmembrane region" description="Helical" evidence="1">
    <location>
        <begin position="52"/>
        <end position="72"/>
    </location>
</feature>
<organism evidence="2 3">
    <name type="scientific">Peptoclostridium acidaminophilum DSM 3953</name>
    <dbReference type="NCBI Taxonomy" id="1286171"/>
    <lineage>
        <taxon>Bacteria</taxon>
        <taxon>Bacillati</taxon>
        <taxon>Bacillota</taxon>
        <taxon>Clostridia</taxon>
        <taxon>Peptostreptococcales</taxon>
        <taxon>Peptoclostridiaceae</taxon>
        <taxon>Peptoclostridium</taxon>
    </lineage>
</organism>
<dbReference type="OrthoDB" id="9808460at2"/>
<keyword evidence="1" id="KW-0472">Membrane</keyword>
<dbReference type="EMBL" id="CP007452">
    <property type="protein sequence ID" value="AHM56087.1"/>
    <property type="molecule type" value="Genomic_DNA"/>
</dbReference>
<dbReference type="RefSeq" id="WP_025435118.1">
    <property type="nucleotide sequence ID" value="NZ_CP007452.1"/>
</dbReference>
<gene>
    <name evidence="2" type="ORF">EAL2_c07870</name>
</gene>
<feature type="transmembrane region" description="Helical" evidence="1">
    <location>
        <begin position="124"/>
        <end position="155"/>
    </location>
</feature>
<name>W8TIQ4_PEPAC</name>
<protein>
    <recommendedName>
        <fullName evidence="4">DUF456 domain-containing protein</fullName>
    </recommendedName>
</protein>
<keyword evidence="1" id="KW-1133">Transmembrane helix</keyword>
<dbReference type="eggNOG" id="COG2839">
    <property type="taxonomic scope" value="Bacteria"/>
</dbReference>
<keyword evidence="1" id="KW-0812">Transmembrane</keyword>
<evidence type="ECO:0000313" key="2">
    <source>
        <dbReference type="EMBL" id="AHM56087.1"/>
    </source>
</evidence>
<dbReference type="PATRIC" id="fig|1286171.3.peg.732"/>
<dbReference type="Proteomes" id="UP000019591">
    <property type="component" value="Chromosome"/>
</dbReference>
<dbReference type="KEGG" id="eac:EAL2_c07870"/>
<evidence type="ECO:0000256" key="1">
    <source>
        <dbReference type="SAM" id="Phobius"/>
    </source>
</evidence>
<evidence type="ECO:0000313" key="3">
    <source>
        <dbReference type="Proteomes" id="UP000019591"/>
    </source>
</evidence>
<dbReference type="Pfam" id="PF04306">
    <property type="entry name" value="DUF456"/>
    <property type="match status" value="1"/>
</dbReference>
<feature type="transmembrane region" description="Helical" evidence="1">
    <location>
        <begin position="84"/>
        <end position="104"/>
    </location>
</feature>
<dbReference type="PANTHER" id="PTHR39165">
    <property type="entry name" value="IG HYPOTHETICAL 17883"/>
    <property type="match status" value="1"/>
</dbReference>
<evidence type="ECO:0008006" key="4">
    <source>
        <dbReference type="Google" id="ProtNLM"/>
    </source>
</evidence>
<accession>W8TIQ4</accession>
<dbReference type="PANTHER" id="PTHR39165:SF1">
    <property type="entry name" value="DUF456 DOMAIN-CONTAINING PROTEIN"/>
    <property type="match status" value="1"/>
</dbReference>